<organism evidence="1 2">
    <name type="scientific">Noviherbaspirillum suwonense</name>
    <dbReference type="NCBI Taxonomy" id="1224511"/>
    <lineage>
        <taxon>Bacteria</taxon>
        <taxon>Pseudomonadati</taxon>
        <taxon>Pseudomonadota</taxon>
        <taxon>Betaproteobacteria</taxon>
        <taxon>Burkholderiales</taxon>
        <taxon>Oxalobacteraceae</taxon>
        <taxon>Noviherbaspirillum</taxon>
    </lineage>
</organism>
<protein>
    <recommendedName>
        <fullName evidence="3">DNA-directed RNA polymerase II</fullName>
    </recommendedName>
</protein>
<dbReference type="RefSeq" id="WP_283440974.1">
    <property type="nucleotide sequence ID" value="NZ_FXUL01000002.1"/>
</dbReference>
<sequence>MQGKHGAEMVLAVHEPDAYFAVPVPLPVVPLAVPPEDVPLVPAPAPVVPLWLLVPLAAGVPLDPPPRLQPPSTKTNATAESATRTPVEDVFIILPFL</sequence>
<evidence type="ECO:0000313" key="2">
    <source>
        <dbReference type="Proteomes" id="UP001158049"/>
    </source>
</evidence>
<keyword evidence="2" id="KW-1185">Reference proteome</keyword>
<comment type="caution">
    <text evidence="1">The sequence shown here is derived from an EMBL/GenBank/DDBJ whole genome shotgun (WGS) entry which is preliminary data.</text>
</comment>
<reference evidence="1 2" key="1">
    <citation type="submission" date="2017-05" db="EMBL/GenBank/DDBJ databases">
        <authorList>
            <person name="Varghese N."/>
            <person name="Submissions S."/>
        </authorList>
    </citation>
    <scope>NUCLEOTIDE SEQUENCE [LARGE SCALE GENOMIC DNA]</scope>
    <source>
        <strain evidence="1 2">DSM 26001</strain>
    </source>
</reference>
<accession>A0ABY1PY60</accession>
<dbReference type="EMBL" id="FXUL01000002">
    <property type="protein sequence ID" value="SMP48591.1"/>
    <property type="molecule type" value="Genomic_DNA"/>
</dbReference>
<dbReference type="Proteomes" id="UP001158049">
    <property type="component" value="Unassembled WGS sequence"/>
</dbReference>
<evidence type="ECO:0000313" key="1">
    <source>
        <dbReference type="EMBL" id="SMP48591.1"/>
    </source>
</evidence>
<name>A0ABY1PY60_9BURK</name>
<evidence type="ECO:0008006" key="3">
    <source>
        <dbReference type="Google" id="ProtNLM"/>
    </source>
</evidence>
<gene>
    <name evidence="1" type="ORF">SAMN06295970_102171</name>
</gene>
<proteinExistence type="predicted"/>